<reference evidence="3" key="1">
    <citation type="journal article" date="2017" name="bioRxiv">
        <title>Conservation of a gene cluster reveals novel cercosporin biosynthetic mechanisms and extends production to the genus Colletotrichum.</title>
        <authorList>
            <person name="de Jonge R."/>
            <person name="Ebert M.K."/>
            <person name="Huitt-Roehl C.R."/>
            <person name="Pal P."/>
            <person name="Suttle J.C."/>
            <person name="Spanner R.E."/>
            <person name="Neubauer J.D."/>
            <person name="Jurick W.M.II."/>
            <person name="Stott K.A."/>
            <person name="Secor G.A."/>
            <person name="Thomma B.P.H.J."/>
            <person name="Van de Peer Y."/>
            <person name="Townsend C.A."/>
            <person name="Bolton M.D."/>
        </authorList>
    </citation>
    <scope>NUCLEOTIDE SEQUENCE [LARGE SCALE GENOMIC DNA]</scope>
    <source>
        <strain evidence="3">CBS538.71</strain>
    </source>
</reference>
<dbReference type="Gene3D" id="3.40.50.1820">
    <property type="entry name" value="alpha/beta hydrolase"/>
    <property type="match status" value="1"/>
</dbReference>
<dbReference type="AlphaFoldDB" id="A0A2S6CM15"/>
<dbReference type="PANTHER" id="PTHR46331">
    <property type="entry name" value="VALACYCLOVIR HYDROLASE"/>
    <property type="match status" value="1"/>
</dbReference>
<gene>
    <name evidence="2" type="ORF">CBER1_02342</name>
</gene>
<dbReference type="GO" id="GO:0017171">
    <property type="term" value="F:serine hydrolase activity"/>
    <property type="evidence" value="ECO:0007669"/>
    <property type="project" value="TreeGrafter"/>
</dbReference>
<dbReference type="SUPFAM" id="SSF53474">
    <property type="entry name" value="alpha/beta-Hydrolases"/>
    <property type="match status" value="1"/>
</dbReference>
<sequence length="279" mass="30287">MRVSSLLPFASTALCAAVWETLPPTPALPAPISEARTAINGVQLWSQKYNEAAGGIPIVFIAGGLGYSAYFGDVISRVSKKHYVIAVDRRGHGRSTYLPTDFTGFEQFAKDTVDLLRAQGVEKAYWLGWSDGAITTFAGLLDPAINPTIEKAFAFAGSQKPSDTNPTFGDTQIFSEFVARCGTEYAQLQPTANFTDFALKVQTLEGTQPNWSDAKFATIDGKKVTIAEAEYDEAVISGVPFHQHQVIKGSGYVKFTDVSHFAPLQDPDQFAKAVFDWVG</sequence>
<dbReference type="Pfam" id="PF12697">
    <property type="entry name" value="Abhydrolase_6"/>
    <property type="match status" value="1"/>
</dbReference>
<dbReference type="STRING" id="357750.A0A2S6CM15"/>
<dbReference type="EMBL" id="PNEN01000211">
    <property type="protein sequence ID" value="PPJ60775.1"/>
    <property type="molecule type" value="Genomic_DNA"/>
</dbReference>
<dbReference type="Proteomes" id="UP000237631">
    <property type="component" value="Unassembled WGS sequence"/>
</dbReference>
<dbReference type="OrthoDB" id="408373at2759"/>
<dbReference type="InterPro" id="IPR000073">
    <property type="entry name" value="AB_hydrolase_1"/>
</dbReference>
<proteinExistence type="predicted"/>
<evidence type="ECO:0000259" key="1">
    <source>
        <dbReference type="Pfam" id="PF12697"/>
    </source>
</evidence>
<dbReference type="PANTHER" id="PTHR46331:SF2">
    <property type="entry name" value="VALACYCLOVIR HYDROLASE"/>
    <property type="match status" value="1"/>
</dbReference>
<dbReference type="InterPro" id="IPR029058">
    <property type="entry name" value="AB_hydrolase_fold"/>
</dbReference>
<name>A0A2S6CM15_9PEZI</name>
<comment type="caution">
    <text evidence="2">The sequence shown here is derived from an EMBL/GenBank/DDBJ whole genome shotgun (WGS) entry which is preliminary data.</text>
</comment>
<accession>A0A2S6CM15</accession>
<evidence type="ECO:0000313" key="3">
    <source>
        <dbReference type="Proteomes" id="UP000237631"/>
    </source>
</evidence>
<feature type="domain" description="AB hydrolase-1" evidence="1">
    <location>
        <begin position="58"/>
        <end position="273"/>
    </location>
</feature>
<evidence type="ECO:0000313" key="2">
    <source>
        <dbReference type="EMBL" id="PPJ60775.1"/>
    </source>
</evidence>
<protein>
    <recommendedName>
        <fullName evidence="1">AB hydrolase-1 domain-containing protein</fullName>
    </recommendedName>
</protein>
<organism evidence="2 3">
    <name type="scientific">Cercospora berteroae</name>
    <dbReference type="NCBI Taxonomy" id="357750"/>
    <lineage>
        <taxon>Eukaryota</taxon>
        <taxon>Fungi</taxon>
        <taxon>Dikarya</taxon>
        <taxon>Ascomycota</taxon>
        <taxon>Pezizomycotina</taxon>
        <taxon>Dothideomycetes</taxon>
        <taxon>Dothideomycetidae</taxon>
        <taxon>Mycosphaerellales</taxon>
        <taxon>Mycosphaerellaceae</taxon>
        <taxon>Cercospora</taxon>
    </lineage>
</organism>
<keyword evidence="3" id="KW-1185">Reference proteome</keyword>